<feature type="region of interest" description="Disordered" evidence="1">
    <location>
        <begin position="103"/>
        <end position="133"/>
    </location>
</feature>
<accession>A0A8J3VWL9</accession>
<dbReference type="InterPro" id="IPR016195">
    <property type="entry name" value="Pol/histidinol_Pase-like"/>
</dbReference>
<sequence length="400" mass="42782">MWRPEDRAASIYQYVPVEVGAGHRALRVGLAYDRSAGVLDLGCLDPTGAFRGWSGGAREGFTIAETWSTPGYLPGPLPAGQWQVMLGLHRVPAEGLPWRLTVSTSSEPGPAPDAAAPLAPWPQRPTRSGPPLPAPPGYRWLAGDLHAHSVHSDGALTVSELARLAVASGLDFLAVTDHNTVSHHPWLPDESGILLLPGQEVTTARGHANAYGDVGWVDFRLPADDWLSIVDDRGGLVSVNHPLAADVAWLHPLHARPRLVEVWHSGWWDRTWTAPLAWLLAFDPAAVPVGGSDFHDPSDSWRLGTPTTWVLCPVTDPREATAGMLLDALRTGPVSIGESPDGPALLRLGDELVAVGADGALLTDFTGQRRPVLGDRVAFAAVPGLHWLEDHQTRVLAVSG</sequence>
<dbReference type="InterPro" id="IPR003141">
    <property type="entry name" value="Pol/His_phosphatase_N"/>
</dbReference>
<name>A0A8J3VWL9_9ACTN</name>
<evidence type="ECO:0000259" key="2">
    <source>
        <dbReference type="SMART" id="SM00481"/>
    </source>
</evidence>
<dbReference type="PANTHER" id="PTHR42924">
    <property type="entry name" value="EXONUCLEASE"/>
    <property type="match status" value="1"/>
</dbReference>
<dbReference type="InterPro" id="IPR052018">
    <property type="entry name" value="PHP_domain"/>
</dbReference>
<evidence type="ECO:0000313" key="3">
    <source>
        <dbReference type="EMBL" id="GIH20996.1"/>
    </source>
</evidence>
<proteinExistence type="predicted"/>
<reference evidence="3" key="1">
    <citation type="submission" date="2021-01" db="EMBL/GenBank/DDBJ databases">
        <title>Whole genome shotgun sequence of Rugosimonospora africana NBRC 104875.</title>
        <authorList>
            <person name="Komaki H."/>
            <person name="Tamura T."/>
        </authorList>
    </citation>
    <scope>NUCLEOTIDE SEQUENCE</scope>
    <source>
        <strain evidence="3">NBRC 104875</strain>
    </source>
</reference>
<evidence type="ECO:0000256" key="1">
    <source>
        <dbReference type="SAM" id="MobiDB-lite"/>
    </source>
</evidence>
<feature type="domain" description="Polymerase/histidinol phosphatase N-terminal" evidence="2">
    <location>
        <begin position="143"/>
        <end position="205"/>
    </location>
</feature>
<dbReference type="SMART" id="SM00481">
    <property type="entry name" value="POLIIIAc"/>
    <property type="match status" value="1"/>
</dbReference>
<dbReference type="GO" id="GO:0035312">
    <property type="term" value="F:5'-3' DNA exonuclease activity"/>
    <property type="evidence" value="ECO:0007669"/>
    <property type="project" value="TreeGrafter"/>
</dbReference>
<evidence type="ECO:0000313" key="4">
    <source>
        <dbReference type="Proteomes" id="UP000642748"/>
    </source>
</evidence>
<keyword evidence="4" id="KW-1185">Reference proteome</keyword>
<dbReference type="GO" id="GO:0004534">
    <property type="term" value="F:5'-3' RNA exonuclease activity"/>
    <property type="evidence" value="ECO:0007669"/>
    <property type="project" value="TreeGrafter"/>
</dbReference>
<dbReference type="AlphaFoldDB" id="A0A8J3VWL9"/>
<dbReference type="EMBL" id="BONZ01000112">
    <property type="protein sequence ID" value="GIH20996.1"/>
    <property type="molecule type" value="Genomic_DNA"/>
</dbReference>
<dbReference type="Gene3D" id="3.20.20.140">
    <property type="entry name" value="Metal-dependent hydrolases"/>
    <property type="match status" value="1"/>
</dbReference>
<organism evidence="3 4">
    <name type="scientific">Rugosimonospora africana</name>
    <dbReference type="NCBI Taxonomy" id="556532"/>
    <lineage>
        <taxon>Bacteria</taxon>
        <taxon>Bacillati</taxon>
        <taxon>Actinomycetota</taxon>
        <taxon>Actinomycetes</taxon>
        <taxon>Micromonosporales</taxon>
        <taxon>Micromonosporaceae</taxon>
        <taxon>Rugosimonospora</taxon>
    </lineage>
</organism>
<dbReference type="SUPFAM" id="SSF89550">
    <property type="entry name" value="PHP domain-like"/>
    <property type="match status" value="1"/>
</dbReference>
<dbReference type="PANTHER" id="PTHR42924:SF3">
    <property type="entry name" value="POLYMERASE_HISTIDINOL PHOSPHATASE N-TERMINAL DOMAIN-CONTAINING PROTEIN"/>
    <property type="match status" value="1"/>
</dbReference>
<protein>
    <recommendedName>
        <fullName evidence="2">Polymerase/histidinol phosphatase N-terminal domain-containing protein</fullName>
    </recommendedName>
</protein>
<dbReference type="NCBIfam" id="NF038032">
    <property type="entry name" value="CehA_McbA_metalo"/>
    <property type="match status" value="1"/>
</dbReference>
<dbReference type="Proteomes" id="UP000642748">
    <property type="component" value="Unassembled WGS sequence"/>
</dbReference>
<feature type="compositionally biased region" description="Pro residues" evidence="1">
    <location>
        <begin position="119"/>
        <end position="133"/>
    </location>
</feature>
<gene>
    <name evidence="3" type="ORF">Raf01_91680</name>
</gene>
<comment type="caution">
    <text evidence="3">The sequence shown here is derived from an EMBL/GenBank/DDBJ whole genome shotgun (WGS) entry which is preliminary data.</text>
</comment>